<reference evidence="3" key="1">
    <citation type="submission" date="2022-07" db="EMBL/GenBank/DDBJ databases">
        <title>Phylogenomic reconstructions and comparative analyses of Kickxellomycotina fungi.</title>
        <authorList>
            <person name="Reynolds N.K."/>
            <person name="Stajich J.E."/>
            <person name="Barry K."/>
            <person name="Grigoriev I.V."/>
            <person name="Crous P."/>
            <person name="Smith M.E."/>
        </authorList>
    </citation>
    <scope>NUCLEOTIDE SEQUENCE</scope>
    <source>
        <strain evidence="3">NRRL 1565</strain>
    </source>
</reference>
<sequence>RKTATTATLQPDEMVCESGSNDAHISDVAVEADSQSTAMGTEQMVAGENTGAESAAKQDRTEPTSVPAPEDGSPVQKPMFADEDPNAVPPSIMSAREQWDVSERIGSSHVAMESHVARRLRRRLQLRRLKGLLGLRVFDIDSAVEGYMKRRQQPWNHLDFNSEQDSHDVNDEARYMQPVGLNGMEPSSAGKQLSLPQNAVLPASKSAAGHTNGQVTEAIPELKVTPYANSFASRLLGRAVLRDSLTTPDARISPFHGRLLRPFIWRDHKSMNTAPETAQRVSMPMLHTLRAIRGRKHRVFQAHGMEAVTQPVHETIDYVYFQSEHVQQVNSLLCRTFWPGIDVSEALQYPEFSIVALYRRQVVGCAFLTPDAYLTYVAVASGWEGAGIAKYMVYHLTQTVPTKDVTLHVAATNLAMLLYQQLGFKPETYTVGFYKSYLPANSQMCPNAFFMRLRRY</sequence>
<feature type="region of interest" description="Disordered" evidence="1">
    <location>
        <begin position="33"/>
        <end position="82"/>
    </location>
</feature>
<dbReference type="InterPro" id="IPR000182">
    <property type="entry name" value="GNAT_dom"/>
</dbReference>
<evidence type="ECO:0000259" key="2">
    <source>
        <dbReference type="PROSITE" id="PS51186"/>
    </source>
</evidence>
<evidence type="ECO:0000313" key="4">
    <source>
        <dbReference type="Proteomes" id="UP001140094"/>
    </source>
</evidence>
<dbReference type="OrthoDB" id="4080456at2759"/>
<dbReference type="Pfam" id="PF13508">
    <property type="entry name" value="Acetyltransf_7"/>
    <property type="match status" value="1"/>
</dbReference>
<dbReference type="Gene3D" id="3.40.630.30">
    <property type="match status" value="1"/>
</dbReference>
<dbReference type="GO" id="GO:0016747">
    <property type="term" value="F:acyltransferase activity, transferring groups other than amino-acyl groups"/>
    <property type="evidence" value="ECO:0007669"/>
    <property type="project" value="InterPro"/>
</dbReference>
<name>A0A9W8LRK8_9FUNG</name>
<proteinExistence type="predicted"/>
<gene>
    <name evidence="3" type="ORF">H4R20_005692</name>
</gene>
<organism evidence="3 4">
    <name type="scientific">Coemansia guatemalensis</name>
    <dbReference type="NCBI Taxonomy" id="2761395"/>
    <lineage>
        <taxon>Eukaryota</taxon>
        <taxon>Fungi</taxon>
        <taxon>Fungi incertae sedis</taxon>
        <taxon>Zoopagomycota</taxon>
        <taxon>Kickxellomycotina</taxon>
        <taxon>Kickxellomycetes</taxon>
        <taxon>Kickxellales</taxon>
        <taxon>Kickxellaceae</taxon>
        <taxon>Coemansia</taxon>
    </lineage>
</organism>
<evidence type="ECO:0000256" key="1">
    <source>
        <dbReference type="SAM" id="MobiDB-lite"/>
    </source>
</evidence>
<dbReference type="EMBL" id="JANBUO010002028">
    <property type="protein sequence ID" value="KAJ2795986.1"/>
    <property type="molecule type" value="Genomic_DNA"/>
</dbReference>
<dbReference type="PROSITE" id="PS51186">
    <property type="entry name" value="GNAT"/>
    <property type="match status" value="1"/>
</dbReference>
<feature type="region of interest" description="Disordered" evidence="1">
    <location>
        <begin position="1"/>
        <end position="20"/>
    </location>
</feature>
<keyword evidence="4" id="KW-1185">Reference proteome</keyword>
<feature type="domain" description="N-acetyltransferase" evidence="2">
    <location>
        <begin position="316"/>
        <end position="456"/>
    </location>
</feature>
<dbReference type="Proteomes" id="UP001140094">
    <property type="component" value="Unassembled WGS sequence"/>
</dbReference>
<feature type="non-terminal residue" evidence="3">
    <location>
        <position position="1"/>
    </location>
</feature>
<dbReference type="AlphaFoldDB" id="A0A9W8LRK8"/>
<comment type="caution">
    <text evidence="3">The sequence shown here is derived from an EMBL/GenBank/DDBJ whole genome shotgun (WGS) entry which is preliminary data.</text>
</comment>
<protein>
    <recommendedName>
        <fullName evidence="2">N-acetyltransferase domain-containing protein</fullName>
    </recommendedName>
</protein>
<dbReference type="InterPro" id="IPR016181">
    <property type="entry name" value="Acyl_CoA_acyltransferase"/>
</dbReference>
<dbReference type="SUPFAM" id="SSF55729">
    <property type="entry name" value="Acyl-CoA N-acyltransferases (Nat)"/>
    <property type="match status" value="1"/>
</dbReference>
<evidence type="ECO:0000313" key="3">
    <source>
        <dbReference type="EMBL" id="KAJ2795986.1"/>
    </source>
</evidence>
<accession>A0A9W8LRK8</accession>